<evidence type="ECO:0000313" key="4">
    <source>
        <dbReference type="Proteomes" id="UP000225972"/>
    </source>
</evidence>
<dbReference type="GO" id="GO:0102710">
    <property type="term" value="F:D-inositol-3-phosphate glycosyltransferase activity"/>
    <property type="evidence" value="ECO:0007669"/>
    <property type="project" value="UniProtKB-EC"/>
</dbReference>
<dbReference type="OrthoDB" id="529131at2"/>
<name>A0A238JFB0_9RHOB</name>
<dbReference type="AlphaFoldDB" id="A0A238JFB0"/>
<dbReference type="PANTHER" id="PTHR45947:SF3">
    <property type="entry name" value="SULFOQUINOVOSYL TRANSFERASE SQD2"/>
    <property type="match status" value="1"/>
</dbReference>
<dbReference type="PANTHER" id="PTHR45947">
    <property type="entry name" value="SULFOQUINOVOSYL TRANSFERASE SQD2"/>
    <property type="match status" value="1"/>
</dbReference>
<dbReference type="EMBL" id="FXXP01000002">
    <property type="protein sequence ID" value="SMX29329.1"/>
    <property type="molecule type" value="Genomic_DNA"/>
</dbReference>
<keyword evidence="4" id="KW-1185">Reference proteome</keyword>
<dbReference type="EC" id="2.4.1.250" evidence="3"/>
<keyword evidence="3" id="KW-0808">Transferase</keyword>
<dbReference type="RefSeq" id="WP_099247251.1">
    <property type="nucleotide sequence ID" value="NZ_FXXP01000002.1"/>
</dbReference>
<evidence type="ECO:0000313" key="3">
    <source>
        <dbReference type="EMBL" id="SMX29329.1"/>
    </source>
</evidence>
<dbReference type="InterPro" id="IPR028098">
    <property type="entry name" value="Glyco_trans_4-like_N"/>
</dbReference>
<evidence type="ECO:0000259" key="2">
    <source>
        <dbReference type="Pfam" id="PF13439"/>
    </source>
</evidence>
<organism evidence="3 4">
    <name type="scientific">Pelagimonas phthalicica</name>
    <dbReference type="NCBI Taxonomy" id="1037362"/>
    <lineage>
        <taxon>Bacteria</taxon>
        <taxon>Pseudomonadati</taxon>
        <taxon>Pseudomonadota</taxon>
        <taxon>Alphaproteobacteria</taxon>
        <taxon>Rhodobacterales</taxon>
        <taxon>Roseobacteraceae</taxon>
        <taxon>Pelagimonas</taxon>
    </lineage>
</organism>
<feature type="region of interest" description="Disordered" evidence="1">
    <location>
        <begin position="319"/>
        <end position="338"/>
    </location>
</feature>
<gene>
    <name evidence="3" type="primary">mshA_4</name>
    <name evidence="3" type="ORF">TRP8649_03462</name>
</gene>
<dbReference type="InterPro" id="IPR050194">
    <property type="entry name" value="Glycosyltransferase_grp1"/>
</dbReference>
<feature type="domain" description="Glycosyltransferase subfamily 4-like N-terminal" evidence="2">
    <location>
        <begin position="46"/>
        <end position="144"/>
    </location>
</feature>
<dbReference type="SUPFAM" id="SSF53756">
    <property type="entry name" value="UDP-Glycosyltransferase/glycogen phosphorylase"/>
    <property type="match status" value="1"/>
</dbReference>
<protein>
    <submittedName>
        <fullName evidence="3">D-inositol 3-phosphate glycosyltransferase</fullName>
        <ecNumber evidence="3">2.4.1.250</ecNumber>
    </submittedName>
</protein>
<dbReference type="Gene3D" id="3.40.50.2000">
    <property type="entry name" value="Glycogen Phosphorylase B"/>
    <property type="match status" value="2"/>
</dbReference>
<dbReference type="Pfam" id="PF13439">
    <property type="entry name" value="Glyco_transf_4"/>
    <property type="match status" value="1"/>
</dbReference>
<proteinExistence type="predicted"/>
<dbReference type="Proteomes" id="UP000225972">
    <property type="component" value="Unassembled WGS sequence"/>
</dbReference>
<evidence type="ECO:0000256" key="1">
    <source>
        <dbReference type="SAM" id="MobiDB-lite"/>
    </source>
</evidence>
<sequence>MTQIIHLIQDRTPGGVTRMIDCLSQARALQCQHETVDLSHWRSIETPPDVLVSHLPVSWRNLPAFLAIRARFPSVRLIHVEHTYTQSFVAMNVAGRARFFSLLRTCYAVFDTVVAVSQTQSQWLRARDLVAAHSLETIESMVDLTPFVHVAPPSPQPKTLGLIGRLEREKGVDIVIKAFRRLKDRDLRLLIFGQGTQEATLRNLARSDPRVQFHGYTSEPQQALSQFDAVLMPSRWEAYGLVADEALAASRPVLAAAVDGLKDATRQGLMRVPGHAPRLWADCLAQFVQNPPTVPLLSRDQIANRTSEKVQKWRRVLQGDQGTETGPEAWSNGALMAQ</sequence>
<dbReference type="Pfam" id="PF13692">
    <property type="entry name" value="Glyco_trans_1_4"/>
    <property type="match status" value="1"/>
</dbReference>
<accession>A0A238JFB0</accession>
<reference evidence="4" key="1">
    <citation type="submission" date="2017-05" db="EMBL/GenBank/DDBJ databases">
        <authorList>
            <person name="Rodrigo-Torres L."/>
            <person name="Arahal R. D."/>
            <person name="Lucena T."/>
        </authorList>
    </citation>
    <scope>NUCLEOTIDE SEQUENCE [LARGE SCALE GENOMIC DNA]</scope>
    <source>
        <strain evidence="4">CECT 8649</strain>
    </source>
</reference>
<keyword evidence="3" id="KW-0328">Glycosyltransferase</keyword>
<dbReference type="CDD" id="cd03801">
    <property type="entry name" value="GT4_PimA-like"/>
    <property type="match status" value="1"/>
</dbReference>